<reference evidence="1" key="1">
    <citation type="submission" date="2023-04" db="EMBL/GenBank/DDBJ databases">
        <title>A chromosome-level genome assembly of the parasitoid wasp Eretmocerus hayati.</title>
        <authorList>
            <person name="Zhong Y."/>
            <person name="Liu S."/>
            <person name="Liu Y."/>
        </authorList>
    </citation>
    <scope>NUCLEOTIDE SEQUENCE</scope>
    <source>
        <strain evidence="1">ZJU_SS_LIU_2023</strain>
    </source>
</reference>
<comment type="caution">
    <text evidence="1">The sequence shown here is derived from an EMBL/GenBank/DDBJ whole genome shotgun (WGS) entry which is preliminary data.</text>
</comment>
<gene>
    <name evidence="1" type="ORF">QAD02_003692</name>
</gene>
<sequence length="215" mass="24388">MVRSSKRKSSEDDNSKYRVPKTTKTIKNTVAKDTPHNSSDTITSTLPNLQESSSPSKQIHPINNNTDDQNTDSSDDDKTLETYTHSMKDIIDYTSRVKILSKNSVSMEGNVEGLYFNFQFTDGSTTTRGVVFGEDCSKIYEMLKPQMVYDIKLLKINSINPRYRNGYGIILGKDTVIDEQTGLLHCIERDYQFQKVEQILTATVGTFIEKIFCVI</sequence>
<evidence type="ECO:0000313" key="2">
    <source>
        <dbReference type="Proteomes" id="UP001239111"/>
    </source>
</evidence>
<dbReference type="Proteomes" id="UP001239111">
    <property type="component" value="Chromosome 3"/>
</dbReference>
<evidence type="ECO:0000313" key="1">
    <source>
        <dbReference type="EMBL" id="KAJ8672433.1"/>
    </source>
</evidence>
<proteinExistence type="predicted"/>
<dbReference type="EMBL" id="CM056743">
    <property type="protein sequence ID" value="KAJ8672433.1"/>
    <property type="molecule type" value="Genomic_DNA"/>
</dbReference>
<keyword evidence="2" id="KW-1185">Reference proteome</keyword>
<accession>A0ACC2NNI8</accession>
<protein>
    <submittedName>
        <fullName evidence="1">Uncharacterized protein</fullName>
    </submittedName>
</protein>
<name>A0ACC2NNI8_9HYME</name>
<organism evidence="1 2">
    <name type="scientific">Eretmocerus hayati</name>
    <dbReference type="NCBI Taxonomy" id="131215"/>
    <lineage>
        <taxon>Eukaryota</taxon>
        <taxon>Metazoa</taxon>
        <taxon>Ecdysozoa</taxon>
        <taxon>Arthropoda</taxon>
        <taxon>Hexapoda</taxon>
        <taxon>Insecta</taxon>
        <taxon>Pterygota</taxon>
        <taxon>Neoptera</taxon>
        <taxon>Endopterygota</taxon>
        <taxon>Hymenoptera</taxon>
        <taxon>Apocrita</taxon>
        <taxon>Proctotrupomorpha</taxon>
        <taxon>Chalcidoidea</taxon>
        <taxon>Aphelinidae</taxon>
        <taxon>Aphelininae</taxon>
        <taxon>Eretmocerus</taxon>
    </lineage>
</organism>